<dbReference type="InterPro" id="IPR051081">
    <property type="entry name" value="HTH_MetalResp_TranReg"/>
</dbReference>
<dbReference type="SMART" id="SM00418">
    <property type="entry name" value="HTH_ARSR"/>
    <property type="match status" value="1"/>
</dbReference>
<organism evidence="6 7">
    <name type="scientific">Domibacillus enclensis</name>
    <dbReference type="NCBI Taxonomy" id="1017273"/>
    <lineage>
        <taxon>Bacteria</taxon>
        <taxon>Bacillati</taxon>
        <taxon>Bacillota</taxon>
        <taxon>Bacilli</taxon>
        <taxon>Bacillales</taxon>
        <taxon>Bacillaceae</taxon>
        <taxon>Domibacillus</taxon>
    </lineage>
</organism>
<dbReference type="NCBIfam" id="NF033788">
    <property type="entry name" value="HTH_metalloreg"/>
    <property type="match status" value="1"/>
</dbReference>
<evidence type="ECO:0000313" key="8">
    <source>
        <dbReference type="Proteomes" id="UP000215545"/>
    </source>
</evidence>
<dbReference type="PROSITE" id="PS50987">
    <property type="entry name" value="HTH_ARSR_2"/>
    <property type="match status" value="1"/>
</dbReference>
<evidence type="ECO:0000313" key="7">
    <source>
        <dbReference type="Proteomes" id="UP000186385"/>
    </source>
</evidence>
<reference evidence="6 7" key="1">
    <citation type="submission" date="2017-01" db="EMBL/GenBank/DDBJ databases">
        <authorList>
            <person name="Mah S.A."/>
            <person name="Swanson W.J."/>
            <person name="Moy G.W."/>
            <person name="Vacquier V.D."/>
        </authorList>
    </citation>
    <scope>NUCLEOTIDE SEQUENCE [LARGE SCALE GENOMIC DNA]</scope>
    <source>
        <strain evidence="6 7">NIO-1016</strain>
    </source>
</reference>
<dbReference type="InterPro" id="IPR011991">
    <property type="entry name" value="ArsR-like_HTH"/>
</dbReference>
<evidence type="ECO:0000256" key="1">
    <source>
        <dbReference type="ARBA" id="ARBA00023015"/>
    </source>
</evidence>
<proteinExistence type="predicted"/>
<dbReference type="InterPro" id="IPR001845">
    <property type="entry name" value="HTH_ArsR_DNA-bd_dom"/>
</dbReference>
<protein>
    <submittedName>
        <fullName evidence="5 6">Transcriptional regulator</fullName>
    </submittedName>
</protein>
<keyword evidence="2" id="KW-0238">DNA-binding</keyword>
<dbReference type="InterPro" id="IPR036388">
    <property type="entry name" value="WH-like_DNA-bd_sf"/>
</dbReference>
<evidence type="ECO:0000256" key="3">
    <source>
        <dbReference type="ARBA" id="ARBA00023163"/>
    </source>
</evidence>
<dbReference type="Proteomes" id="UP000215545">
    <property type="component" value="Unassembled WGS sequence"/>
</dbReference>
<reference evidence="5" key="3">
    <citation type="submission" date="2017-03" db="EMBL/GenBank/DDBJ databases">
        <authorList>
            <person name="Dastager S.G."/>
            <person name="Neurgaonkar P.S."/>
            <person name="Dharne M.S."/>
        </authorList>
    </citation>
    <scope>NUCLEOTIDE SEQUENCE</scope>
    <source>
        <strain evidence="5">DSM 25145</strain>
    </source>
</reference>
<sequence length="107" mass="12544">MYMKNPVELFKVLSNETRLDMLKWLKHPMEHFDQPAELLSKSLNERGGICVGDITEKAGLSQSTVSHYLTMMQKVGLVESERHGKWTYYRRNEERIQEVAAFIEKEL</sequence>
<dbReference type="Proteomes" id="UP000186385">
    <property type="component" value="Unassembled WGS sequence"/>
</dbReference>
<dbReference type="InterPro" id="IPR036390">
    <property type="entry name" value="WH_DNA-bd_sf"/>
</dbReference>
<evidence type="ECO:0000313" key="5">
    <source>
        <dbReference type="EMBL" id="OXS75795.1"/>
    </source>
</evidence>
<keyword evidence="3" id="KW-0804">Transcription</keyword>
<dbReference type="STRING" id="1017273.SAMN05443094_107180"/>
<dbReference type="PANTHER" id="PTHR33154:SF33">
    <property type="entry name" value="TRANSCRIPTIONAL REPRESSOR SDPR"/>
    <property type="match status" value="1"/>
</dbReference>
<evidence type="ECO:0000259" key="4">
    <source>
        <dbReference type="PROSITE" id="PS50987"/>
    </source>
</evidence>
<feature type="domain" description="HTH arsR-type" evidence="4">
    <location>
        <begin position="1"/>
        <end position="107"/>
    </location>
</feature>
<dbReference type="EMBL" id="MWSK01000007">
    <property type="protein sequence ID" value="OXS75795.1"/>
    <property type="molecule type" value="Genomic_DNA"/>
</dbReference>
<dbReference type="GO" id="GO:0003700">
    <property type="term" value="F:DNA-binding transcription factor activity"/>
    <property type="evidence" value="ECO:0007669"/>
    <property type="project" value="InterPro"/>
</dbReference>
<name>A0A1N7AEM3_9BACI</name>
<dbReference type="Gene3D" id="1.10.10.10">
    <property type="entry name" value="Winged helix-like DNA-binding domain superfamily/Winged helix DNA-binding domain"/>
    <property type="match status" value="1"/>
</dbReference>
<evidence type="ECO:0000256" key="2">
    <source>
        <dbReference type="ARBA" id="ARBA00023125"/>
    </source>
</evidence>
<dbReference type="EMBL" id="FTLX01000007">
    <property type="protein sequence ID" value="SIR37518.1"/>
    <property type="molecule type" value="Genomic_DNA"/>
</dbReference>
<dbReference type="AlphaFoldDB" id="A0A1N7AEM3"/>
<dbReference type="GO" id="GO:0003677">
    <property type="term" value="F:DNA binding"/>
    <property type="evidence" value="ECO:0007669"/>
    <property type="project" value="UniProtKB-KW"/>
</dbReference>
<keyword evidence="8" id="KW-1185">Reference proteome</keyword>
<dbReference type="PANTHER" id="PTHR33154">
    <property type="entry name" value="TRANSCRIPTIONAL REGULATOR, ARSR FAMILY"/>
    <property type="match status" value="1"/>
</dbReference>
<dbReference type="Pfam" id="PF01022">
    <property type="entry name" value="HTH_5"/>
    <property type="match status" value="1"/>
</dbReference>
<accession>A0A1N7AEM3</accession>
<dbReference type="CDD" id="cd00090">
    <property type="entry name" value="HTH_ARSR"/>
    <property type="match status" value="1"/>
</dbReference>
<keyword evidence="1" id="KW-0805">Transcription regulation</keyword>
<dbReference type="SUPFAM" id="SSF46785">
    <property type="entry name" value="Winged helix' DNA-binding domain"/>
    <property type="match status" value="1"/>
</dbReference>
<reference evidence="8" key="2">
    <citation type="submission" date="2017-03" db="EMBL/GenBank/DDBJ databases">
        <title>Bacillus sp. V-88(T) DSM27956, whole genome shotgun sequencing project.</title>
        <authorList>
            <person name="Dastager S.G."/>
            <person name="Neurgaonkar P.S."/>
            <person name="Dharne M.S."/>
        </authorList>
    </citation>
    <scope>NUCLEOTIDE SEQUENCE [LARGE SCALE GENOMIC DNA]</scope>
    <source>
        <strain evidence="8">DSM 25145</strain>
    </source>
</reference>
<evidence type="ECO:0000313" key="6">
    <source>
        <dbReference type="EMBL" id="SIR37518.1"/>
    </source>
</evidence>
<gene>
    <name evidence="5" type="ORF">B1B05_14795</name>
    <name evidence="6" type="ORF">SAMN05443094_107180</name>
</gene>